<dbReference type="CDD" id="cd02440">
    <property type="entry name" value="AdoMet_MTases"/>
    <property type="match status" value="1"/>
</dbReference>
<evidence type="ECO:0000256" key="2">
    <source>
        <dbReference type="ARBA" id="ARBA00022603"/>
    </source>
</evidence>
<comment type="similarity">
    <text evidence="1">Belongs to the methyltransferase superfamily.</text>
</comment>
<evidence type="ECO:0000256" key="1">
    <source>
        <dbReference type="ARBA" id="ARBA00008361"/>
    </source>
</evidence>
<keyword evidence="3" id="KW-0808">Transferase</keyword>
<proteinExistence type="inferred from homology"/>
<sequence length="262" mass="29856">MTGDRVPENAGGHTQAYGESWYWDDRYTQDPAQFDWYQSYPALAPLISFYIRRRHHVLVVGCGNSAFSESMVDDGYDEVVNIDFSSVVIEAMKKKYPIHPNLKYMTMDARDMSSFSANSFDAVVDKGTLDSLLCGQNSRPNANRMLEEVYRVLKENGVYILITYGSPLYRLSLLRESCSWAIKLHTIEKLTSGNSSDDQNKELMFPIPFDSMGVADFIKNTDVHYIYVCIKVRISCPSFLHYTAGICCVAMLLVDCFDLYPR</sequence>
<keyword evidence="6" id="KW-1185">Reference proteome</keyword>
<protein>
    <recommendedName>
        <fullName evidence="4">Methyltransferase type 11 domain-containing protein</fullName>
    </recommendedName>
</protein>
<dbReference type="PANTHER" id="PTHR12176">
    <property type="entry name" value="SAM-DEPENDENT METHYLTRANSFERASE SUPERFAMILY PROTEIN"/>
    <property type="match status" value="1"/>
</dbReference>
<dbReference type="SUPFAM" id="SSF53335">
    <property type="entry name" value="S-adenosyl-L-methionine-dependent methyltransferases"/>
    <property type="match status" value="1"/>
</dbReference>
<dbReference type="InterPro" id="IPR013216">
    <property type="entry name" value="Methyltransf_11"/>
</dbReference>
<dbReference type="GO" id="GO:0032259">
    <property type="term" value="P:methylation"/>
    <property type="evidence" value="ECO:0007669"/>
    <property type="project" value="UniProtKB-KW"/>
</dbReference>
<dbReference type="EMBL" id="KV005707">
    <property type="protein sequence ID" value="KZV33655.1"/>
    <property type="molecule type" value="Genomic_DNA"/>
</dbReference>
<dbReference type="InterPro" id="IPR051419">
    <property type="entry name" value="Lys/N-term_MeTrsfase_sf"/>
</dbReference>
<name>A0A2Z7BHP7_9LAMI</name>
<evidence type="ECO:0000256" key="3">
    <source>
        <dbReference type="ARBA" id="ARBA00022679"/>
    </source>
</evidence>
<gene>
    <name evidence="5" type="ORF">F511_12354</name>
</gene>
<dbReference type="FunFam" id="3.40.50.150:FF:000224">
    <property type="entry name" value="S-adenosyl-L-methionine-dependent methyltransferases superfamily protein"/>
    <property type="match status" value="1"/>
</dbReference>
<evidence type="ECO:0000259" key="4">
    <source>
        <dbReference type="Pfam" id="PF08241"/>
    </source>
</evidence>
<dbReference type="InterPro" id="IPR029063">
    <property type="entry name" value="SAM-dependent_MTases_sf"/>
</dbReference>
<keyword evidence="2" id="KW-0489">Methyltransferase</keyword>
<dbReference type="AlphaFoldDB" id="A0A2Z7BHP7"/>
<accession>A0A2Z7BHP7</accession>
<dbReference type="Gene3D" id="3.40.50.150">
    <property type="entry name" value="Vaccinia Virus protein VP39"/>
    <property type="match status" value="1"/>
</dbReference>
<organism evidence="5 6">
    <name type="scientific">Dorcoceras hygrometricum</name>
    <dbReference type="NCBI Taxonomy" id="472368"/>
    <lineage>
        <taxon>Eukaryota</taxon>
        <taxon>Viridiplantae</taxon>
        <taxon>Streptophyta</taxon>
        <taxon>Embryophyta</taxon>
        <taxon>Tracheophyta</taxon>
        <taxon>Spermatophyta</taxon>
        <taxon>Magnoliopsida</taxon>
        <taxon>eudicotyledons</taxon>
        <taxon>Gunneridae</taxon>
        <taxon>Pentapetalae</taxon>
        <taxon>asterids</taxon>
        <taxon>lamiids</taxon>
        <taxon>Lamiales</taxon>
        <taxon>Gesneriaceae</taxon>
        <taxon>Didymocarpoideae</taxon>
        <taxon>Trichosporeae</taxon>
        <taxon>Loxocarpinae</taxon>
        <taxon>Dorcoceras</taxon>
    </lineage>
</organism>
<dbReference type="GO" id="GO:0008757">
    <property type="term" value="F:S-adenosylmethionine-dependent methyltransferase activity"/>
    <property type="evidence" value="ECO:0007669"/>
    <property type="project" value="InterPro"/>
</dbReference>
<feature type="domain" description="Methyltransferase type 11" evidence="4">
    <location>
        <begin position="58"/>
        <end position="160"/>
    </location>
</feature>
<dbReference type="PANTHER" id="PTHR12176:SF79">
    <property type="entry name" value="METHYLTRANSFERASE TYPE 11 DOMAIN-CONTAINING PROTEIN"/>
    <property type="match status" value="1"/>
</dbReference>
<dbReference type="Pfam" id="PF08241">
    <property type="entry name" value="Methyltransf_11"/>
    <property type="match status" value="1"/>
</dbReference>
<dbReference type="Proteomes" id="UP000250235">
    <property type="component" value="Unassembled WGS sequence"/>
</dbReference>
<reference evidence="5 6" key="1">
    <citation type="journal article" date="2015" name="Proc. Natl. Acad. Sci. U.S.A.">
        <title>The resurrection genome of Boea hygrometrica: A blueprint for survival of dehydration.</title>
        <authorList>
            <person name="Xiao L."/>
            <person name="Yang G."/>
            <person name="Zhang L."/>
            <person name="Yang X."/>
            <person name="Zhao S."/>
            <person name="Ji Z."/>
            <person name="Zhou Q."/>
            <person name="Hu M."/>
            <person name="Wang Y."/>
            <person name="Chen M."/>
            <person name="Xu Y."/>
            <person name="Jin H."/>
            <person name="Xiao X."/>
            <person name="Hu G."/>
            <person name="Bao F."/>
            <person name="Hu Y."/>
            <person name="Wan P."/>
            <person name="Li L."/>
            <person name="Deng X."/>
            <person name="Kuang T."/>
            <person name="Xiang C."/>
            <person name="Zhu J.K."/>
            <person name="Oliver M.J."/>
            <person name="He Y."/>
        </authorList>
    </citation>
    <scope>NUCLEOTIDE SEQUENCE [LARGE SCALE GENOMIC DNA]</scope>
    <source>
        <strain evidence="6">cv. XS01</strain>
    </source>
</reference>
<dbReference type="GO" id="GO:0009820">
    <property type="term" value="P:alkaloid metabolic process"/>
    <property type="evidence" value="ECO:0007669"/>
    <property type="project" value="UniProtKB-KW"/>
</dbReference>
<dbReference type="OrthoDB" id="411785at2759"/>
<evidence type="ECO:0000313" key="6">
    <source>
        <dbReference type="Proteomes" id="UP000250235"/>
    </source>
</evidence>
<evidence type="ECO:0000313" key="5">
    <source>
        <dbReference type="EMBL" id="KZV33655.1"/>
    </source>
</evidence>